<sequence>MRDEEKRAKDTRSSKGSQEGQNEWLRELANEVIEIGSVEEEDGQSKNEENTVSPCQSKKLYHDIECVCLSSDKGTTASLTSNASLAAMAISIPQLEEVLQQPIIYVHAMATIENPIDANEKQPRRAIEGTEAELETSHY</sequence>
<comment type="caution">
    <text evidence="2">The sequence shown here is derived from an EMBL/GenBank/DDBJ whole genome shotgun (WGS) entry which is preliminary data.</text>
</comment>
<accession>A0AAN9SM59</accession>
<dbReference type="EMBL" id="JAYMYS010000003">
    <property type="protein sequence ID" value="KAK7400422.1"/>
    <property type="molecule type" value="Genomic_DNA"/>
</dbReference>
<gene>
    <name evidence="2" type="ORF">VNO78_11628</name>
</gene>
<evidence type="ECO:0000313" key="2">
    <source>
        <dbReference type="EMBL" id="KAK7400422.1"/>
    </source>
</evidence>
<feature type="region of interest" description="Disordered" evidence="1">
    <location>
        <begin position="35"/>
        <end position="55"/>
    </location>
</feature>
<evidence type="ECO:0000256" key="1">
    <source>
        <dbReference type="SAM" id="MobiDB-lite"/>
    </source>
</evidence>
<keyword evidence="3" id="KW-1185">Reference proteome</keyword>
<proteinExistence type="predicted"/>
<dbReference type="Proteomes" id="UP001386955">
    <property type="component" value="Unassembled WGS sequence"/>
</dbReference>
<feature type="region of interest" description="Disordered" evidence="1">
    <location>
        <begin position="120"/>
        <end position="139"/>
    </location>
</feature>
<feature type="region of interest" description="Disordered" evidence="1">
    <location>
        <begin position="1"/>
        <end position="23"/>
    </location>
</feature>
<protein>
    <submittedName>
        <fullName evidence="2">Uncharacterized protein</fullName>
    </submittedName>
</protein>
<evidence type="ECO:0000313" key="3">
    <source>
        <dbReference type="Proteomes" id="UP001386955"/>
    </source>
</evidence>
<organism evidence="2 3">
    <name type="scientific">Psophocarpus tetragonolobus</name>
    <name type="common">Winged bean</name>
    <name type="synonym">Dolichos tetragonolobus</name>
    <dbReference type="NCBI Taxonomy" id="3891"/>
    <lineage>
        <taxon>Eukaryota</taxon>
        <taxon>Viridiplantae</taxon>
        <taxon>Streptophyta</taxon>
        <taxon>Embryophyta</taxon>
        <taxon>Tracheophyta</taxon>
        <taxon>Spermatophyta</taxon>
        <taxon>Magnoliopsida</taxon>
        <taxon>eudicotyledons</taxon>
        <taxon>Gunneridae</taxon>
        <taxon>Pentapetalae</taxon>
        <taxon>rosids</taxon>
        <taxon>fabids</taxon>
        <taxon>Fabales</taxon>
        <taxon>Fabaceae</taxon>
        <taxon>Papilionoideae</taxon>
        <taxon>50 kb inversion clade</taxon>
        <taxon>NPAAA clade</taxon>
        <taxon>indigoferoid/millettioid clade</taxon>
        <taxon>Phaseoleae</taxon>
        <taxon>Psophocarpus</taxon>
    </lineage>
</organism>
<name>A0AAN9SM59_PSOTE</name>
<reference evidence="2 3" key="1">
    <citation type="submission" date="2024-01" db="EMBL/GenBank/DDBJ databases">
        <title>The genomes of 5 underutilized Papilionoideae crops provide insights into root nodulation and disease resistanc.</title>
        <authorList>
            <person name="Jiang F."/>
        </authorList>
    </citation>
    <scope>NUCLEOTIDE SEQUENCE [LARGE SCALE GENOMIC DNA]</scope>
    <source>
        <strain evidence="2">DUOXIRENSHENG_FW03</strain>
        <tissue evidence="2">Leaves</tissue>
    </source>
</reference>
<feature type="compositionally biased region" description="Acidic residues" evidence="1">
    <location>
        <begin position="130"/>
        <end position="139"/>
    </location>
</feature>
<feature type="compositionally biased region" description="Basic and acidic residues" evidence="1">
    <location>
        <begin position="1"/>
        <end position="13"/>
    </location>
</feature>
<dbReference type="AlphaFoldDB" id="A0AAN9SM59"/>